<dbReference type="EMBL" id="CAADFZ010000025">
    <property type="protein sequence ID" value="VFK62529.1"/>
    <property type="molecule type" value="Genomic_DNA"/>
</dbReference>
<proteinExistence type="predicted"/>
<dbReference type="InterPro" id="IPR046913">
    <property type="entry name" value="ABC-3C_CTD7"/>
</dbReference>
<gene>
    <name evidence="2" type="ORF">BECKUNK1418G_GA0071005_10255</name>
    <name evidence="3" type="ORF">BECKUNK1418H_GA0071006_103123</name>
</gene>
<protein>
    <recommendedName>
        <fullName evidence="1">ABC-three component systems C-terminal domain-containing protein</fullName>
    </recommendedName>
</protein>
<dbReference type="Pfam" id="PF20283">
    <property type="entry name" value="CTD7"/>
    <property type="match status" value="1"/>
</dbReference>
<accession>A0A451AWY9</accession>
<dbReference type="AlphaFoldDB" id="A0A451AWY9"/>
<evidence type="ECO:0000259" key="1">
    <source>
        <dbReference type="Pfam" id="PF20283"/>
    </source>
</evidence>
<reference evidence="3" key="1">
    <citation type="submission" date="2019-02" db="EMBL/GenBank/DDBJ databases">
        <authorList>
            <person name="Gruber-Vodicka R. H."/>
            <person name="Seah K. B. B."/>
        </authorList>
    </citation>
    <scope>NUCLEOTIDE SEQUENCE</scope>
    <source>
        <strain evidence="3">BECK_BY19</strain>
        <strain evidence="2">BECK_BY8</strain>
    </source>
</reference>
<feature type="domain" description="ABC-three component systems C-terminal" evidence="1">
    <location>
        <begin position="264"/>
        <end position="390"/>
    </location>
</feature>
<organism evidence="3">
    <name type="scientific">Candidatus Kentrum sp. UNK</name>
    <dbReference type="NCBI Taxonomy" id="2126344"/>
    <lineage>
        <taxon>Bacteria</taxon>
        <taxon>Pseudomonadati</taxon>
        <taxon>Pseudomonadota</taxon>
        <taxon>Gammaproteobacteria</taxon>
        <taxon>Candidatus Kentrum</taxon>
    </lineage>
</organism>
<sequence>MSRQSQYSAAPSFLGYFYQCRYALLETLRRLPEDDTISIGIETLDDVVFQTGDSAVDVLQTKLHINAPANLTDASSDLWKTLRIWIEGQSDGTIPQDARFFLVTTAVCGDGAAAAYLRPGNNRDEQKALQRLAATASTSTNTTNAPAYQAFSSLNNERRRRLMKSITVLDGSPLFDQLDSHLRQAIFYAVERRFLDSYLQRLEGWWYGRVVGHLRDDKATSIRGEEIESEASRIREQLKEDALPIDDDIMQAAIDAAGYSEEMFVRQLGLIDIQNPNRVMRAIKNYYRAFEQRSRWMREELLHVGELDRYDDRLFEDWDILFQIMRDKLGDETSDKERIRAGQDIYEWVETKNHHAIRPTVTESAIARGTYQMLADDLRVGWHPEFRDRLGVPSEEAENNQ</sequence>
<name>A0A451AWY9_9GAMM</name>
<evidence type="ECO:0000313" key="2">
    <source>
        <dbReference type="EMBL" id="VFK62529.1"/>
    </source>
</evidence>
<evidence type="ECO:0000313" key="3">
    <source>
        <dbReference type="EMBL" id="VFK70548.1"/>
    </source>
</evidence>
<dbReference type="EMBL" id="CAADGD010000031">
    <property type="protein sequence ID" value="VFK70548.1"/>
    <property type="molecule type" value="Genomic_DNA"/>
</dbReference>